<evidence type="ECO:0000313" key="19">
    <source>
        <dbReference type="EMBL" id="GIL94313.1"/>
    </source>
</evidence>
<comment type="similarity">
    <text evidence="2">Belongs to the type IA topoisomerase family.</text>
</comment>
<comment type="catalytic activity">
    <reaction evidence="1">
        <text>ATP-independent breakage of single-stranded DNA, followed by passage and rejoining.</text>
        <dbReference type="EC" id="5.6.2.1"/>
    </reaction>
</comment>
<dbReference type="InterPro" id="IPR013825">
    <property type="entry name" value="Topo_IA_cen_sub2"/>
</dbReference>
<dbReference type="PRINTS" id="PR00417">
    <property type="entry name" value="PRTPISMRASEI"/>
</dbReference>
<dbReference type="Pfam" id="PF00505">
    <property type="entry name" value="HMG_box"/>
    <property type="match status" value="1"/>
</dbReference>
<evidence type="ECO:0000256" key="1">
    <source>
        <dbReference type="ARBA" id="ARBA00000213"/>
    </source>
</evidence>
<dbReference type="InterPro" id="IPR036910">
    <property type="entry name" value="HMG_box_dom_sf"/>
</dbReference>
<dbReference type="SUPFAM" id="SSF47095">
    <property type="entry name" value="HMG-box"/>
    <property type="match status" value="1"/>
</dbReference>
<feature type="domain" description="Topo IA-type catalytic" evidence="18">
    <location>
        <begin position="284"/>
        <end position="768"/>
    </location>
</feature>
<dbReference type="SMART" id="SM00437">
    <property type="entry name" value="TOP1Ac"/>
    <property type="match status" value="1"/>
</dbReference>
<dbReference type="Gene3D" id="3.30.65.10">
    <property type="entry name" value="Bacterial Topoisomerase I, domain 1"/>
    <property type="match status" value="1"/>
</dbReference>
<keyword evidence="8" id="KW-0799">Topoisomerase</keyword>
<feature type="compositionally biased region" description="Low complexity" evidence="15">
    <location>
        <begin position="614"/>
        <end position="625"/>
    </location>
</feature>
<feature type="region of interest" description="Disordered" evidence="15">
    <location>
        <begin position="1079"/>
        <end position="1163"/>
    </location>
</feature>
<evidence type="ECO:0000256" key="6">
    <source>
        <dbReference type="ARBA" id="ARBA00022833"/>
    </source>
</evidence>
<evidence type="ECO:0000256" key="3">
    <source>
        <dbReference type="ARBA" id="ARBA00012891"/>
    </source>
</evidence>
<dbReference type="PROSITE" id="PS50118">
    <property type="entry name" value="HMG_BOX_2"/>
    <property type="match status" value="1"/>
</dbReference>
<dbReference type="HAMAP" id="MF_00952">
    <property type="entry name" value="Topoisom_1_prok"/>
    <property type="match status" value="1"/>
</dbReference>
<reference evidence="19" key="1">
    <citation type="journal article" date="2021" name="Proc. Natl. Acad. Sci. U.S.A.">
        <title>Three genomes in the algal genus Volvox reveal the fate of a haploid sex-determining region after a transition to homothallism.</title>
        <authorList>
            <person name="Yamamoto K."/>
            <person name="Hamaji T."/>
            <person name="Kawai-Toyooka H."/>
            <person name="Matsuzaki R."/>
            <person name="Takahashi F."/>
            <person name="Nishimura Y."/>
            <person name="Kawachi M."/>
            <person name="Noguchi H."/>
            <person name="Minakuchi Y."/>
            <person name="Umen J.G."/>
            <person name="Toyoda A."/>
            <person name="Nozaki H."/>
        </authorList>
    </citation>
    <scope>NUCLEOTIDE SEQUENCE</scope>
    <source>
        <strain evidence="19">NIES-3785</strain>
    </source>
</reference>
<gene>
    <name evidence="19" type="ORF">Vretimale_558</name>
</gene>
<dbReference type="InterPro" id="IPR023405">
    <property type="entry name" value="Topo_IA_core_domain"/>
</dbReference>
<feature type="region of interest" description="Disordered" evidence="15">
    <location>
        <begin position="1204"/>
        <end position="1236"/>
    </location>
</feature>
<dbReference type="PROSITE" id="PS52039">
    <property type="entry name" value="TOPO_IA_2"/>
    <property type="match status" value="1"/>
</dbReference>
<dbReference type="Gene3D" id="1.10.290.10">
    <property type="entry name" value="Topoisomerase I, domain 4"/>
    <property type="match status" value="1"/>
</dbReference>
<dbReference type="InterPro" id="IPR006171">
    <property type="entry name" value="TOPRIM_dom"/>
</dbReference>
<feature type="compositionally biased region" description="Low complexity" evidence="15">
    <location>
        <begin position="1147"/>
        <end position="1163"/>
    </location>
</feature>
<dbReference type="Gene3D" id="3.40.50.140">
    <property type="match status" value="1"/>
</dbReference>
<dbReference type="InterPro" id="IPR000380">
    <property type="entry name" value="Topo_IA"/>
</dbReference>
<evidence type="ECO:0000256" key="9">
    <source>
        <dbReference type="ARBA" id="ARBA00023125"/>
    </source>
</evidence>
<feature type="compositionally biased region" description="Acidic residues" evidence="15">
    <location>
        <begin position="601"/>
        <end position="611"/>
    </location>
</feature>
<keyword evidence="10" id="KW-0413">Isomerase</keyword>
<dbReference type="CDD" id="cd00084">
    <property type="entry name" value="HMG-box_SF"/>
    <property type="match status" value="2"/>
</dbReference>
<accession>A0A8J4G0V6</accession>
<dbReference type="PANTHER" id="PTHR42785">
    <property type="entry name" value="DNA TOPOISOMERASE, TYPE IA, CORE"/>
    <property type="match status" value="1"/>
</dbReference>
<feature type="compositionally biased region" description="Low complexity" evidence="15">
    <location>
        <begin position="1122"/>
        <end position="1133"/>
    </location>
</feature>
<feature type="region of interest" description="Disordered" evidence="15">
    <location>
        <begin position="899"/>
        <end position="919"/>
    </location>
</feature>
<evidence type="ECO:0000256" key="2">
    <source>
        <dbReference type="ARBA" id="ARBA00009446"/>
    </source>
</evidence>
<evidence type="ECO:0000259" key="18">
    <source>
        <dbReference type="PROSITE" id="PS52039"/>
    </source>
</evidence>
<dbReference type="InterPro" id="IPR009071">
    <property type="entry name" value="HMG_box_dom"/>
</dbReference>
<dbReference type="GO" id="GO:0003677">
    <property type="term" value="F:DNA binding"/>
    <property type="evidence" value="ECO:0007669"/>
    <property type="project" value="UniProtKB-UniRule"/>
</dbReference>
<evidence type="ECO:0000259" key="16">
    <source>
        <dbReference type="PROSITE" id="PS50118"/>
    </source>
</evidence>
<keyword evidence="6" id="KW-0862">Zinc</keyword>
<dbReference type="SMART" id="SM00436">
    <property type="entry name" value="TOP1Bc"/>
    <property type="match status" value="1"/>
</dbReference>
<dbReference type="Pfam" id="PF01751">
    <property type="entry name" value="Toprim"/>
    <property type="match status" value="1"/>
</dbReference>
<evidence type="ECO:0000256" key="12">
    <source>
        <dbReference type="ARBA" id="ARBA00031985"/>
    </source>
</evidence>
<feature type="compositionally biased region" description="Basic residues" evidence="15">
    <location>
        <begin position="963"/>
        <end position="977"/>
    </location>
</feature>
<dbReference type="PROSITE" id="PS50880">
    <property type="entry name" value="TOPRIM"/>
    <property type="match status" value="1"/>
</dbReference>
<dbReference type="Pfam" id="PF01131">
    <property type="entry name" value="Topoisom_bac"/>
    <property type="match status" value="1"/>
</dbReference>
<dbReference type="Pfam" id="PF13368">
    <property type="entry name" value="Toprim_C_rpt"/>
    <property type="match status" value="2"/>
</dbReference>
<evidence type="ECO:0000256" key="4">
    <source>
        <dbReference type="ARBA" id="ARBA00022723"/>
    </source>
</evidence>
<dbReference type="GO" id="GO:0003917">
    <property type="term" value="F:DNA topoisomerase type I (single strand cut, ATP-independent) activity"/>
    <property type="evidence" value="ECO:0007669"/>
    <property type="project" value="UniProtKB-EC"/>
</dbReference>
<dbReference type="Gene3D" id="1.10.30.10">
    <property type="entry name" value="High mobility group box domain"/>
    <property type="match status" value="1"/>
</dbReference>
<feature type="region of interest" description="Disordered" evidence="15">
    <location>
        <begin position="598"/>
        <end position="637"/>
    </location>
</feature>
<feature type="domain" description="HMG box" evidence="16">
    <location>
        <begin position="1254"/>
        <end position="1304"/>
    </location>
</feature>
<organism evidence="19 20">
    <name type="scientific">Volvox reticuliferus</name>
    <dbReference type="NCBI Taxonomy" id="1737510"/>
    <lineage>
        <taxon>Eukaryota</taxon>
        <taxon>Viridiplantae</taxon>
        <taxon>Chlorophyta</taxon>
        <taxon>core chlorophytes</taxon>
        <taxon>Chlorophyceae</taxon>
        <taxon>CS clade</taxon>
        <taxon>Chlamydomonadales</taxon>
        <taxon>Volvocaceae</taxon>
        <taxon>Volvox</taxon>
    </lineage>
</organism>
<evidence type="ECO:0000256" key="10">
    <source>
        <dbReference type="ARBA" id="ARBA00023235"/>
    </source>
</evidence>
<dbReference type="PANTHER" id="PTHR42785:SF1">
    <property type="entry name" value="DNA TOPOISOMERASE"/>
    <property type="match status" value="1"/>
</dbReference>
<evidence type="ECO:0000313" key="20">
    <source>
        <dbReference type="Proteomes" id="UP000722791"/>
    </source>
</evidence>
<dbReference type="EMBL" id="BNCQ01000001">
    <property type="protein sequence ID" value="GIL94313.1"/>
    <property type="molecule type" value="Genomic_DNA"/>
</dbReference>
<dbReference type="InterPro" id="IPR013826">
    <property type="entry name" value="Topo_IA_cen_sub3"/>
</dbReference>
<evidence type="ECO:0000256" key="15">
    <source>
        <dbReference type="SAM" id="MobiDB-lite"/>
    </source>
</evidence>
<feature type="compositionally biased region" description="Basic and acidic residues" evidence="15">
    <location>
        <begin position="985"/>
        <end position="995"/>
    </location>
</feature>
<keyword evidence="9" id="KW-0238">DNA-binding</keyword>
<feature type="domain" description="Toprim" evidence="17">
    <location>
        <begin position="153"/>
        <end position="268"/>
    </location>
</feature>
<dbReference type="InterPro" id="IPR013824">
    <property type="entry name" value="Topo_IA_cen_sub1"/>
</dbReference>
<evidence type="ECO:0000256" key="11">
    <source>
        <dbReference type="ARBA" id="ARBA00030003"/>
    </source>
</evidence>
<feature type="region of interest" description="Disordered" evidence="15">
    <location>
        <begin position="1248"/>
        <end position="1276"/>
    </location>
</feature>
<protein>
    <recommendedName>
        <fullName evidence="3">DNA topoisomerase</fullName>
        <ecNumber evidence="3">5.6.2.1</ecNumber>
    </recommendedName>
    <alternativeName>
        <fullName evidence="14">Omega-protein</fullName>
    </alternativeName>
    <alternativeName>
        <fullName evidence="13">Relaxing enzyme</fullName>
    </alternativeName>
    <alternativeName>
        <fullName evidence="11">Swivelase</fullName>
    </alternativeName>
    <alternativeName>
        <fullName evidence="12">Untwisting enzyme</fullName>
    </alternativeName>
</protein>
<feature type="region of interest" description="Disordered" evidence="15">
    <location>
        <begin position="820"/>
        <end position="842"/>
    </location>
</feature>
<dbReference type="Proteomes" id="UP000722791">
    <property type="component" value="Unassembled WGS sequence"/>
</dbReference>
<dbReference type="InterPro" id="IPR025589">
    <property type="entry name" value="Toprim_C_rpt"/>
</dbReference>
<name>A0A8J4G0V6_9CHLO</name>
<dbReference type="PROSITE" id="PS00396">
    <property type="entry name" value="TOPO_IA_1"/>
    <property type="match status" value="1"/>
</dbReference>
<dbReference type="InterPro" id="IPR013498">
    <property type="entry name" value="Topo_IA_Znf"/>
</dbReference>
<dbReference type="Gene3D" id="2.70.20.10">
    <property type="entry name" value="Topoisomerase I, domain 3"/>
    <property type="match status" value="1"/>
</dbReference>
<dbReference type="InterPro" id="IPR028612">
    <property type="entry name" value="Topoisom_1_IA"/>
</dbReference>
<dbReference type="GO" id="GO:0005634">
    <property type="term" value="C:nucleus"/>
    <property type="evidence" value="ECO:0007669"/>
    <property type="project" value="UniProtKB-UniRule"/>
</dbReference>
<keyword evidence="7" id="KW-0460">Magnesium</keyword>
<comment type="caution">
    <text evidence="19">The sequence shown here is derived from an EMBL/GenBank/DDBJ whole genome shotgun (WGS) entry which is preliminary data.</text>
</comment>
<evidence type="ECO:0000256" key="8">
    <source>
        <dbReference type="ARBA" id="ARBA00023029"/>
    </source>
</evidence>
<dbReference type="Pfam" id="PF01396">
    <property type="entry name" value="Zn_ribbon_Top1"/>
    <property type="match status" value="1"/>
</dbReference>
<dbReference type="InterPro" id="IPR013497">
    <property type="entry name" value="Topo_IA_cen"/>
</dbReference>
<dbReference type="Gene3D" id="1.10.460.10">
    <property type="entry name" value="Topoisomerase I, domain 2"/>
    <property type="match status" value="1"/>
</dbReference>
<sequence>MAAHSRGQRIQHPFLVCLDAPHSPRAATTRVHTIRPGPVLLQHRQPLSYPLHRSRPNPGRSQALSGFLALAAPELPHSAVPWNSSRCTASSSAALSHGVAISPVKALQMTHIAIRNVTVGGTCGSRSGVLFWAVPTRGSRAVATCANRGAQQPALVVVESPTKAKKIQGFLGEGYKVLASYGHVRDLPSREGSVRPDQDFAMEWQLTSSAEQRMEEIARAAAGAPLLLLATDPDREGEAISWHIQQELRRRGVLHRVGAVQRITFTAVTRNAIMAAMMRGRLVSQALVDAYLARRALDYLVGFHLSPVLWRKLPGAKSAGRVQSVALRLVCEREAAVEQFTPVAYWSIGVNLTPVQTPESSRSATAALSRHGAAVVSARLTHVDGRRLGPRDICSGVMAEDLARRIQSGSVTVSQVSSWEMQRHPAPPFTTASLQQEAARRLGFGAAKTMRIAQQLYEGAGTGEGLITYMRTDGVQMSLDALEELWEANEEMYGMDAVPLQPRQYKGRAKNAQEAHEPIRPTHPATVTPSSLPASLDSDQRALYELIWRRAVASQMTSAVYDVARVEFSADGGSLTLRASGTMLRQPGFLRAYSDCQVGLESEEEEEEEEDPSQRQQAGSSSSASDEGPPLSQDNKGPAAEQLLTLKVGGVLLPVSVQPAQHWTRPPPRYTEASLVRALEERGIGRPSTYAPIMSLLQERGYVTREGRSLLPTSLGRVLTAFLEHYFPKYVDYDFTSDMEGQLDDVAGGRAAWKAVLSSFWTPFNAAVAAMGAIRTTEVYDMLDSALDSYFFRPAASTPAASSAGAGADSKAATLNKQLLPAAPDSQNKSSSSSSSSSNVMDTKATAVPAAVSGPRLCPKCGRGRLVLKPSRFGGFIGCSLYSDPGVVCNYVRPLLRITPGEQPPAGTTASDSDSETGAKMGAVAANATERLLGSHPETGEPVWVRLGPYGLYVQLGKPVPKPPKKVKKAPGRRKMKSGPGMAVKDGEAEAEAAKPRRAAIPKSTGLTLQTVTLPLALGLLALPRELGPHPEDGRPVIANSGPFGPYVTHDGLSASLGRGTSALDVDLETAVRLLAAKRSRQAASETQGVKPRSGRGNAAEAEKAAAAETGVRPLGRAGIRTAVVPTSTSTSKAKAKVKAKAKGSEARAASGTGGSSTRSRSGFSEFVRWRWQHIKADEEDGTPYREAISVIAEEWRSMRKEDRQLFEPVESSSTESPSASEMAASSTRSAPDLTDTAEAEAVPIAVAARQPQPRTTTNPYLRFSQQRRPELRAANPSLGFGEISRMLGAEWGALSEAQKSAYR</sequence>
<feature type="region of interest" description="Disordered" evidence="15">
    <location>
        <begin position="961"/>
        <end position="999"/>
    </location>
</feature>
<dbReference type="GO" id="GO:0006265">
    <property type="term" value="P:DNA topological change"/>
    <property type="evidence" value="ECO:0007669"/>
    <property type="project" value="InterPro"/>
</dbReference>
<dbReference type="EC" id="5.6.2.1" evidence="3"/>
<proteinExistence type="inferred from homology"/>
<dbReference type="SMART" id="SM00493">
    <property type="entry name" value="TOPRIM"/>
    <property type="match status" value="1"/>
</dbReference>
<dbReference type="GO" id="GO:0008270">
    <property type="term" value="F:zinc ion binding"/>
    <property type="evidence" value="ECO:0007669"/>
    <property type="project" value="UniProtKB-KW"/>
</dbReference>
<dbReference type="OrthoDB" id="430051at2759"/>
<evidence type="ECO:0000256" key="13">
    <source>
        <dbReference type="ARBA" id="ARBA00032235"/>
    </source>
</evidence>
<feature type="region of interest" description="Disordered" evidence="15">
    <location>
        <begin position="508"/>
        <end position="535"/>
    </location>
</feature>
<feature type="compositionally biased region" description="Polar residues" evidence="15">
    <location>
        <begin position="1253"/>
        <end position="1267"/>
    </location>
</feature>
<dbReference type="SUPFAM" id="SSF56712">
    <property type="entry name" value="Prokaryotic type I DNA topoisomerase"/>
    <property type="match status" value="1"/>
</dbReference>
<evidence type="ECO:0000256" key="5">
    <source>
        <dbReference type="ARBA" id="ARBA00022771"/>
    </source>
</evidence>
<dbReference type="GO" id="GO:0005694">
    <property type="term" value="C:chromosome"/>
    <property type="evidence" value="ECO:0007669"/>
    <property type="project" value="InterPro"/>
</dbReference>
<dbReference type="InterPro" id="IPR003602">
    <property type="entry name" value="Topo_IA_DNA-bd_dom"/>
</dbReference>
<keyword evidence="4" id="KW-0479">Metal-binding</keyword>
<dbReference type="InterPro" id="IPR023406">
    <property type="entry name" value="Topo_IA_AS"/>
</dbReference>
<feature type="compositionally biased region" description="Low complexity" evidence="15">
    <location>
        <begin position="1211"/>
        <end position="1227"/>
    </location>
</feature>
<evidence type="ECO:0000256" key="7">
    <source>
        <dbReference type="ARBA" id="ARBA00022842"/>
    </source>
</evidence>
<dbReference type="CDD" id="cd00186">
    <property type="entry name" value="TOP1Ac"/>
    <property type="match status" value="1"/>
</dbReference>
<feature type="compositionally biased region" description="Basic and acidic residues" evidence="15">
    <location>
        <begin position="511"/>
        <end position="520"/>
    </location>
</feature>
<evidence type="ECO:0000256" key="14">
    <source>
        <dbReference type="ARBA" id="ARBA00032877"/>
    </source>
</evidence>
<dbReference type="InterPro" id="IPR003601">
    <property type="entry name" value="Topo_IA_2"/>
</dbReference>
<evidence type="ECO:0000259" key="17">
    <source>
        <dbReference type="PROSITE" id="PS50880"/>
    </source>
</evidence>
<keyword evidence="5" id="KW-0863">Zinc-finger</keyword>